<dbReference type="Pfam" id="PF00732">
    <property type="entry name" value="GMC_oxred_N"/>
    <property type="match status" value="1"/>
</dbReference>
<reference evidence="7 8" key="1">
    <citation type="submission" date="2014-06" db="EMBL/GenBank/DDBJ databases">
        <title>Evolutionary Origins and Diversification of the Mycorrhizal Mutualists.</title>
        <authorList>
            <consortium name="DOE Joint Genome Institute"/>
            <consortium name="Mycorrhizal Genomics Consortium"/>
            <person name="Kohler A."/>
            <person name="Kuo A."/>
            <person name="Nagy L.G."/>
            <person name="Floudas D."/>
            <person name="Copeland A."/>
            <person name="Barry K.W."/>
            <person name="Cichocki N."/>
            <person name="Veneault-Fourrey C."/>
            <person name="LaButti K."/>
            <person name="Lindquist E.A."/>
            <person name="Lipzen A."/>
            <person name="Lundell T."/>
            <person name="Morin E."/>
            <person name="Murat C."/>
            <person name="Riley R."/>
            <person name="Ohm R."/>
            <person name="Sun H."/>
            <person name="Tunlid A."/>
            <person name="Henrissat B."/>
            <person name="Grigoriev I.V."/>
            <person name="Hibbett D.S."/>
            <person name="Martin F."/>
        </authorList>
    </citation>
    <scope>NUCLEOTIDE SEQUENCE [LARGE SCALE GENOMIC DNA]</scope>
    <source>
        <strain evidence="7 8">SS14</strain>
    </source>
</reference>
<dbReference type="InterPro" id="IPR012132">
    <property type="entry name" value="GMC_OxRdtase"/>
</dbReference>
<keyword evidence="4" id="KW-0274">FAD</keyword>
<dbReference type="EMBL" id="KN837117">
    <property type="protein sequence ID" value="KIJ44549.1"/>
    <property type="molecule type" value="Genomic_DNA"/>
</dbReference>
<comment type="similarity">
    <text evidence="2">Belongs to the GMC oxidoreductase family.</text>
</comment>
<dbReference type="InterPro" id="IPR027424">
    <property type="entry name" value="Glucose_Oxidase_domain_2"/>
</dbReference>
<dbReference type="GO" id="GO:0050660">
    <property type="term" value="F:flavin adenine dinucleotide binding"/>
    <property type="evidence" value="ECO:0007669"/>
    <property type="project" value="InterPro"/>
</dbReference>
<evidence type="ECO:0000256" key="5">
    <source>
        <dbReference type="ARBA" id="ARBA00023002"/>
    </source>
</evidence>
<dbReference type="InterPro" id="IPR036188">
    <property type="entry name" value="FAD/NAD-bd_sf"/>
</dbReference>
<accession>A0A0C9VC55</accession>
<dbReference type="GO" id="GO:0016614">
    <property type="term" value="F:oxidoreductase activity, acting on CH-OH group of donors"/>
    <property type="evidence" value="ECO:0007669"/>
    <property type="project" value="InterPro"/>
</dbReference>
<evidence type="ECO:0000313" key="8">
    <source>
        <dbReference type="Proteomes" id="UP000054279"/>
    </source>
</evidence>
<name>A0A0C9VC55_SPHS4</name>
<comment type="cofactor">
    <cofactor evidence="1">
        <name>FAD</name>
        <dbReference type="ChEBI" id="CHEBI:57692"/>
    </cofactor>
</comment>
<keyword evidence="5" id="KW-0560">Oxidoreductase</keyword>
<gene>
    <name evidence="7" type="ORF">M422DRAFT_168079</name>
</gene>
<organism evidence="7 8">
    <name type="scientific">Sphaerobolus stellatus (strain SS14)</name>
    <dbReference type="NCBI Taxonomy" id="990650"/>
    <lineage>
        <taxon>Eukaryota</taxon>
        <taxon>Fungi</taxon>
        <taxon>Dikarya</taxon>
        <taxon>Basidiomycota</taxon>
        <taxon>Agaricomycotina</taxon>
        <taxon>Agaricomycetes</taxon>
        <taxon>Phallomycetidae</taxon>
        <taxon>Geastrales</taxon>
        <taxon>Sphaerobolaceae</taxon>
        <taxon>Sphaerobolus</taxon>
    </lineage>
</organism>
<dbReference type="Proteomes" id="UP000054279">
    <property type="component" value="Unassembled WGS sequence"/>
</dbReference>
<feature type="domain" description="Glucose-methanol-choline oxidoreductase N-terminal" evidence="6">
    <location>
        <begin position="10"/>
        <end position="108"/>
    </location>
</feature>
<proteinExistence type="inferred from homology"/>
<dbReference type="InterPro" id="IPR000172">
    <property type="entry name" value="GMC_OxRdtase_N"/>
</dbReference>
<keyword evidence="3" id="KW-0285">Flavoprotein</keyword>
<evidence type="ECO:0000256" key="3">
    <source>
        <dbReference type="ARBA" id="ARBA00022630"/>
    </source>
</evidence>
<evidence type="ECO:0000313" key="7">
    <source>
        <dbReference type="EMBL" id="KIJ44549.1"/>
    </source>
</evidence>
<dbReference type="PANTHER" id="PTHR11552">
    <property type="entry name" value="GLUCOSE-METHANOL-CHOLINE GMC OXIDOREDUCTASE"/>
    <property type="match status" value="1"/>
</dbReference>
<evidence type="ECO:0000256" key="2">
    <source>
        <dbReference type="ARBA" id="ARBA00010790"/>
    </source>
</evidence>
<dbReference type="Gene3D" id="4.10.450.10">
    <property type="entry name" value="Glucose Oxidase, domain 2"/>
    <property type="match status" value="1"/>
</dbReference>
<evidence type="ECO:0000256" key="1">
    <source>
        <dbReference type="ARBA" id="ARBA00001974"/>
    </source>
</evidence>
<evidence type="ECO:0000259" key="6">
    <source>
        <dbReference type="Pfam" id="PF00732"/>
    </source>
</evidence>
<dbReference type="HOGENOM" id="CLU_1993186_0_0_1"/>
<sequence>TTNPNSLAHSSVFKGYVLPHLDRPNLSILLKSYVIKILIDSAKSDSVTATGVKFTHGDATYAVGANKEVIVSAGYCTQIPTDSKVLRPLGIDLKVDLPSVGTNMQDHAADISVSWGKSPRIGCFILKIIMPSRGNA</sequence>
<dbReference type="SUPFAM" id="SSF51905">
    <property type="entry name" value="FAD/NAD(P)-binding domain"/>
    <property type="match status" value="1"/>
</dbReference>
<keyword evidence="8" id="KW-1185">Reference proteome</keyword>
<dbReference type="OrthoDB" id="269227at2759"/>
<feature type="non-terminal residue" evidence="7">
    <location>
        <position position="1"/>
    </location>
</feature>
<dbReference type="AlphaFoldDB" id="A0A0C9VC55"/>
<evidence type="ECO:0000256" key="4">
    <source>
        <dbReference type="ARBA" id="ARBA00022827"/>
    </source>
</evidence>
<protein>
    <recommendedName>
        <fullName evidence="6">Glucose-methanol-choline oxidoreductase N-terminal domain-containing protein</fullName>
    </recommendedName>
</protein>
<dbReference type="PANTHER" id="PTHR11552:SF147">
    <property type="entry name" value="CHOLINE DEHYDROGENASE, MITOCHONDRIAL"/>
    <property type="match status" value="1"/>
</dbReference>
<dbReference type="Gene3D" id="3.50.50.60">
    <property type="entry name" value="FAD/NAD(P)-binding domain"/>
    <property type="match status" value="1"/>
</dbReference>